<proteinExistence type="predicted"/>
<dbReference type="AlphaFoldDB" id="A0A5Q6RW93"/>
<dbReference type="CDD" id="cd04301">
    <property type="entry name" value="NAT_SF"/>
    <property type="match status" value="1"/>
</dbReference>
<dbReference type="EMBL" id="VDFQ02000004">
    <property type="protein sequence ID" value="KAA1422334.1"/>
    <property type="molecule type" value="Genomic_DNA"/>
</dbReference>
<feature type="region of interest" description="Disordered" evidence="1">
    <location>
        <begin position="76"/>
        <end position="96"/>
    </location>
</feature>
<dbReference type="GO" id="GO:0016747">
    <property type="term" value="F:acyltransferase activity, transferring groups other than amino-acyl groups"/>
    <property type="evidence" value="ECO:0007669"/>
    <property type="project" value="InterPro"/>
</dbReference>
<dbReference type="RefSeq" id="WP_149770285.1">
    <property type="nucleotide sequence ID" value="NZ_VDFQ02000004.1"/>
</dbReference>
<gene>
    <name evidence="3" type="ORF">FE697_014340</name>
</gene>
<keyword evidence="3" id="KW-0808">Transferase</keyword>
<dbReference type="InterPro" id="IPR000182">
    <property type="entry name" value="GNAT_dom"/>
</dbReference>
<reference evidence="3 4" key="1">
    <citation type="submission" date="2019-09" db="EMBL/GenBank/DDBJ databases">
        <title>Mumia zhuanghuii sp. nov. isolated from the intestinal contents of plateau pika (Ochotona curzoniae) in the Qinghai-Tibet plateau of China.</title>
        <authorList>
            <person name="Tian Z."/>
        </authorList>
    </citation>
    <scope>NUCLEOTIDE SEQUENCE [LARGE SCALE GENOMIC DNA]</scope>
    <source>
        <strain evidence="4">350</strain>
    </source>
</reference>
<evidence type="ECO:0000259" key="2">
    <source>
        <dbReference type="PROSITE" id="PS51186"/>
    </source>
</evidence>
<protein>
    <submittedName>
        <fullName evidence="3">GNAT family N-acetyltransferase</fullName>
    </submittedName>
</protein>
<evidence type="ECO:0000313" key="4">
    <source>
        <dbReference type="Proteomes" id="UP000307768"/>
    </source>
</evidence>
<organism evidence="3 4">
    <name type="scientific">Mumia zhuanghuii</name>
    <dbReference type="NCBI Taxonomy" id="2585211"/>
    <lineage>
        <taxon>Bacteria</taxon>
        <taxon>Bacillati</taxon>
        <taxon>Actinomycetota</taxon>
        <taxon>Actinomycetes</taxon>
        <taxon>Propionibacteriales</taxon>
        <taxon>Nocardioidaceae</taxon>
        <taxon>Mumia</taxon>
    </lineage>
</organism>
<dbReference type="Pfam" id="PF00583">
    <property type="entry name" value="Acetyltransf_1"/>
    <property type="match status" value="1"/>
</dbReference>
<feature type="domain" description="N-acetyltransferase" evidence="2">
    <location>
        <begin position="1"/>
        <end position="140"/>
    </location>
</feature>
<comment type="caution">
    <text evidence="3">The sequence shown here is derived from an EMBL/GenBank/DDBJ whole genome shotgun (WGS) entry which is preliminary data.</text>
</comment>
<dbReference type="InterPro" id="IPR016181">
    <property type="entry name" value="Acyl_CoA_acyltransferase"/>
</dbReference>
<evidence type="ECO:0000256" key="1">
    <source>
        <dbReference type="SAM" id="MobiDB-lite"/>
    </source>
</evidence>
<name>A0A5Q6RW93_9ACTN</name>
<dbReference type="SUPFAM" id="SSF55729">
    <property type="entry name" value="Acyl-CoA N-acyltransferases (Nat)"/>
    <property type="match status" value="2"/>
</dbReference>
<evidence type="ECO:0000313" key="3">
    <source>
        <dbReference type="EMBL" id="KAA1422334.1"/>
    </source>
</evidence>
<dbReference type="OrthoDB" id="4119890at2"/>
<dbReference type="PROSITE" id="PS51186">
    <property type="entry name" value="GNAT"/>
    <property type="match status" value="1"/>
</dbReference>
<sequence>MMADRVYRPLDRWVAVADDSQTPESVVGHASVRLPQVGDTDVVIVDVGVDPRWRGRGIGTALAERVASEVRAAGRHVVQADTSHPRGPWPDADELQPSTGVGTVPVDASTRFALAHGLVLEQVERQLTIDLPVDPDHLARLESEAALAAGPDYRTHVWVDEVPAEWEEQYAALMTRMTTAPPAGGMAHAEDAWDVARLRAATARRRASGRVAVVGVVEHRPTGTLAAYSVEEFADSRPESVIQADTLVLDEHRGHRLGMLVKTALMGTLATVRPQARRIHTWNAQENAHMLAINTTLGYRPASVAAQWQLLLDVA</sequence>
<accession>A0A5Q6RW93</accession>
<dbReference type="Proteomes" id="UP000307768">
    <property type="component" value="Unassembled WGS sequence"/>
</dbReference>
<dbReference type="Gene3D" id="3.40.630.30">
    <property type="match status" value="1"/>
</dbReference>